<organism evidence="2 3">
    <name type="scientific">Williamsia sterculiae</name>
    <dbReference type="NCBI Taxonomy" id="1344003"/>
    <lineage>
        <taxon>Bacteria</taxon>
        <taxon>Bacillati</taxon>
        <taxon>Actinomycetota</taxon>
        <taxon>Actinomycetes</taxon>
        <taxon>Mycobacteriales</taxon>
        <taxon>Nocardiaceae</taxon>
        <taxon>Williamsia</taxon>
    </lineage>
</organism>
<dbReference type="InterPro" id="IPR041413">
    <property type="entry name" value="MLTR_LBD"/>
</dbReference>
<dbReference type="Proteomes" id="UP000186218">
    <property type="component" value="Unassembled WGS sequence"/>
</dbReference>
<dbReference type="GO" id="GO:0003677">
    <property type="term" value="F:DNA binding"/>
    <property type="evidence" value="ECO:0007669"/>
    <property type="project" value="InterPro"/>
</dbReference>
<dbReference type="Gene3D" id="3.30.450.180">
    <property type="match status" value="1"/>
</dbReference>
<dbReference type="EMBL" id="FTNT01000005">
    <property type="protein sequence ID" value="SIR99718.1"/>
    <property type="molecule type" value="Genomic_DNA"/>
</dbReference>
<sequence length="274" mass="30517">MDRTGLAEFLRHRREALQPEDVGLPRGVRRRTTGLRREEVAALAGMSTDYYSRIEQQRGPQPSDQMLAAIARALHLTLDERDHLFRLAGQNTPQRVARGDHVSPGMMRILDRLGDTPAQVINGAGETLIQTEPARALFGDHAEYTGLRRSVVYRWFTDAEQRARIRAADHDRHARAHAGRLRQAVTREGPGSRAAAVSRELLSVSDDFARIWAEHDISVQLTDGIKHLVHPELGAIEVHCQVLLDPDQTQSLLVYTATPGSSSHEKLAMLAAIM</sequence>
<protein>
    <submittedName>
        <fullName evidence="2">Helix-turn-helix domain-containing protein</fullName>
    </submittedName>
</protein>
<dbReference type="PANTHER" id="PTHR35010:SF2">
    <property type="entry name" value="BLL4672 PROTEIN"/>
    <property type="match status" value="1"/>
</dbReference>
<dbReference type="InterPro" id="IPR001387">
    <property type="entry name" value="Cro/C1-type_HTH"/>
</dbReference>
<dbReference type="PROSITE" id="PS50943">
    <property type="entry name" value="HTH_CROC1"/>
    <property type="match status" value="1"/>
</dbReference>
<dbReference type="CDD" id="cd00093">
    <property type="entry name" value="HTH_XRE"/>
    <property type="match status" value="1"/>
</dbReference>
<dbReference type="PANTHER" id="PTHR35010">
    <property type="entry name" value="BLL4672 PROTEIN-RELATED"/>
    <property type="match status" value="1"/>
</dbReference>
<reference evidence="2 3" key="1">
    <citation type="submission" date="2017-01" db="EMBL/GenBank/DDBJ databases">
        <authorList>
            <person name="Mah S.A."/>
            <person name="Swanson W.J."/>
            <person name="Moy G.W."/>
            <person name="Vacquier V.D."/>
        </authorList>
    </citation>
    <scope>NUCLEOTIDE SEQUENCE [LARGE SCALE GENOMIC DNA]</scope>
    <source>
        <strain evidence="2 3">CPCC 203464</strain>
    </source>
</reference>
<dbReference type="RefSeq" id="WP_076479172.1">
    <property type="nucleotide sequence ID" value="NZ_FTNT01000005.1"/>
</dbReference>
<keyword evidence="3" id="KW-1185">Reference proteome</keyword>
<feature type="domain" description="HTH cro/C1-type" evidence="1">
    <location>
        <begin position="34"/>
        <end position="81"/>
    </location>
</feature>
<dbReference type="Pfam" id="PF17765">
    <property type="entry name" value="MLTR_LBD"/>
    <property type="match status" value="1"/>
</dbReference>
<dbReference type="InterPro" id="IPR010982">
    <property type="entry name" value="Lambda_DNA-bd_dom_sf"/>
</dbReference>
<evidence type="ECO:0000313" key="3">
    <source>
        <dbReference type="Proteomes" id="UP000186218"/>
    </source>
</evidence>
<gene>
    <name evidence="2" type="ORF">SAMN05445060_2070</name>
</gene>
<name>A0A1N7FH10_9NOCA</name>
<dbReference type="SUPFAM" id="SSF47413">
    <property type="entry name" value="lambda repressor-like DNA-binding domains"/>
    <property type="match status" value="1"/>
</dbReference>
<dbReference type="STRING" id="1344003.SAMN05445060_2070"/>
<accession>A0A1N7FH10</accession>
<dbReference type="AlphaFoldDB" id="A0A1N7FH10"/>
<proteinExistence type="predicted"/>
<evidence type="ECO:0000313" key="2">
    <source>
        <dbReference type="EMBL" id="SIR99718.1"/>
    </source>
</evidence>
<evidence type="ECO:0000259" key="1">
    <source>
        <dbReference type="PROSITE" id="PS50943"/>
    </source>
</evidence>
<dbReference type="Pfam" id="PF13560">
    <property type="entry name" value="HTH_31"/>
    <property type="match status" value="1"/>
</dbReference>
<dbReference type="SMART" id="SM00530">
    <property type="entry name" value="HTH_XRE"/>
    <property type="match status" value="1"/>
</dbReference>
<dbReference type="Gene3D" id="1.10.260.40">
    <property type="entry name" value="lambda repressor-like DNA-binding domains"/>
    <property type="match status" value="1"/>
</dbReference>